<dbReference type="Pfam" id="PF01722">
    <property type="entry name" value="BolA"/>
    <property type="match status" value="1"/>
</dbReference>
<proteinExistence type="inferred from homology"/>
<keyword evidence="8" id="KW-0997">Cell inner membrane</keyword>
<evidence type="ECO:0000313" key="15">
    <source>
        <dbReference type="Proteomes" id="UP000030665"/>
    </source>
</evidence>
<dbReference type="NCBIfam" id="NF011697">
    <property type="entry name" value="PRK15117.1"/>
    <property type="match status" value="1"/>
</dbReference>
<dbReference type="GO" id="GO:0005548">
    <property type="term" value="F:phospholipid transporter activity"/>
    <property type="evidence" value="ECO:0007669"/>
    <property type="project" value="TreeGrafter"/>
</dbReference>
<dbReference type="InterPro" id="IPR053408">
    <property type="entry name" value="MlaE_Permease"/>
</dbReference>
<name>A0A077ZFB4_TRITR</name>
<dbReference type="InterPro" id="IPR036065">
    <property type="entry name" value="BolA-like_sf"/>
</dbReference>
<feature type="domain" description="STAS" evidence="13">
    <location>
        <begin position="580"/>
        <end position="642"/>
    </location>
</feature>
<dbReference type="SUPFAM" id="SSF52091">
    <property type="entry name" value="SpoIIaa-like"/>
    <property type="match status" value="1"/>
</dbReference>
<evidence type="ECO:0000256" key="11">
    <source>
        <dbReference type="ARBA" id="ARBA00023136"/>
    </source>
</evidence>
<dbReference type="Gene3D" id="3.10.450.710">
    <property type="entry name" value="Tgt2/MlaC"/>
    <property type="match status" value="1"/>
</dbReference>
<evidence type="ECO:0000256" key="12">
    <source>
        <dbReference type="SAM" id="Phobius"/>
    </source>
</evidence>
<dbReference type="NCBIfam" id="TIGR04430">
    <property type="entry name" value="OM_asym_MlaD"/>
    <property type="match status" value="1"/>
</dbReference>
<dbReference type="PANTHER" id="PTHR30188:SF4">
    <property type="entry name" value="PROTEIN TRIGALACTOSYLDIACYLGLYCEROL 1, CHLOROPLASTIC"/>
    <property type="match status" value="1"/>
</dbReference>
<evidence type="ECO:0000256" key="4">
    <source>
        <dbReference type="ARBA" id="ARBA00011380"/>
    </source>
</evidence>
<keyword evidence="9 12" id="KW-0812">Transmembrane</keyword>
<dbReference type="InterPro" id="IPR003453">
    <property type="entry name" value="ABC_MlaE_roteobac"/>
</dbReference>
<comment type="subcellular location">
    <subcellularLocation>
        <location evidence="2">Cell inner membrane</location>
        <topology evidence="2">Multi-pass membrane protein</topology>
    </subcellularLocation>
</comment>
<evidence type="ECO:0000256" key="1">
    <source>
        <dbReference type="ARBA" id="ARBA00002460"/>
    </source>
</evidence>
<keyword evidence="11 12" id="KW-0472">Membrane</keyword>
<dbReference type="SUPFAM" id="SSF82657">
    <property type="entry name" value="BolA-like"/>
    <property type="match status" value="1"/>
</dbReference>
<dbReference type="STRING" id="36087.A0A077ZFB4"/>
<feature type="transmembrane region" description="Helical" evidence="12">
    <location>
        <begin position="173"/>
        <end position="193"/>
    </location>
</feature>
<keyword evidence="6" id="KW-0813">Transport</keyword>
<dbReference type="NCBIfam" id="NF033618">
    <property type="entry name" value="mlaB_1"/>
    <property type="match status" value="1"/>
</dbReference>
<reference evidence="14" key="2">
    <citation type="submission" date="2014-03" db="EMBL/GenBank/DDBJ databases">
        <title>The whipworm genome and dual-species transcriptomics of an intimate host-pathogen interaction.</title>
        <authorList>
            <person name="Foth B.J."/>
            <person name="Tsai I.J."/>
            <person name="Reid A.J."/>
            <person name="Bancroft A.J."/>
            <person name="Nichol S."/>
            <person name="Tracey A."/>
            <person name="Holroyd N."/>
            <person name="Cotton J.A."/>
            <person name="Stanley E.J."/>
            <person name="Zarowiecki M."/>
            <person name="Liu J.Z."/>
            <person name="Huckvale T."/>
            <person name="Cooper P.J."/>
            <person name="Grencis R.K."/>
            <person name="Berriman M."/>
        </authorList>
    </citation>
    <scope>NUCLEOTIDE SEQUENCE [LARGE SCALE GENOMIC DNA]</scope>
</reference>
<dbReference type="PANTHER" id="PTHR30188">
    <property type="entry name" value="ABC TRANSPORTER PERMEASE PROTEIN-RELATED"/>
    <property type="match status" value="1"/>
</dbReference>
<dbReference type="Gene3D" id="3.30.300.90">
    <property type="entry name" value="BolA-like"/>
    <property type="match status" value="1"/>
</dbReference>
<comment type="subunit">
    <text evidence="4">The complex is composed of two ATP-binding proteins (MlaF), two transmembrane proteins (MlaE), two cytoplasmic solute-binding proteins (MlaB) and six periplasmic solute-binding proteins (MlaD).</text>
</comment>
<dbReference type="EMBL" id="HG806488">
    <property type="protein sequence ID" value="CDW59056.1"/>
    <property type="molecule type" value="Genomic_DNA"/>
</dbReference>
<comment type="similarity">
    <text evidence="3">Belongs to the MlaE permease family.</text>
</comment>
<keyword evidence="15" id="KW-1185">Reference proteome</keyword>
<dbReference type="InterPro" id="IPR002634">
    <property type="entry name" value="BolA"/>
</dbReference>
<dbReference type="InterPro" id="IPR030970">
    <property type="entry name" value="ABC_MlaD"/>
</dbReference>
<dbReference type="InterPro" id="IPR008869">
    <property type="entry name" value="MlaC/ttg2D"/>
</dbReference>
<dbReference type="Pfam" id="PF02405">
    <property type="entry name" value="MlaE"/>
    <property type="match status" value="1"/>
</dbReference>
<evidence type="ECO:0000256" key="5">
    <source>
        <dbReference type="ARBA" id="ARBA00020857"/>
    </source>
</evidence>
<evidence type="ECO:0000256" key="8">
    <source>
        <dbReference type="ARBA" id="ARBA00022519"/>
    </source>
</evidence>
<dbReference type="InterPro" id="IPR030802">
    <property type="entry name" value="Permease_MalE"/>
</dbReference>
<keyword evidence="7" id="KW-1003">Cell membrane</keyword>
<evidence type="ECO:0000256" key="9">
    <source>
        <dbReference type="ARBA" id="ARBA00022692"/>
    </source>
</evidence>
<evidence type="ECO:0000256" key="7">
    <source>
        <dbReference type="ARBA" id="ARBA00022475"/>
    </source>
</evidence>
<evidence type="ECO:0000256" key="3">
    <source>
        <dbReference type="ARBA" id="ARBA00007556"/>
    </source>
</evidence>
<dbReference type="AlphaFoldDB" id="A0A077ZFB4"/>
<organism evidence="14 15">
    <name type="scientific">Trichuris trichiura</name>
    <name type="common">Whipworm</name>
    <name type="synonym">Trichocephalus trichiurus</name>
    <dbReference type="NCBI Taxonomy" id="36087"/>
    <lineage>
        <taxon>Eukaryota</taxon>
        <taxon>Metazoa</taxon>
        <taxon>Ecdysozoa</taxon>
        <taxon>Nematoda</taxon>
        <taxon>Enoplea</taxon>
        <taxon>Dorylaimia</taxon>
        <taxon>Trichinellida</taxon>
        <taxon>Trichuridae</taxon>
        <taxon>Trichuris</taxon>
    </lineage>
</organism>
<evidence type="ECO:0000256" key="6">
    <source>
        <dbReference type="ARBA" id="ARBA00022448"/>
    </source>
</evidence>
<protein>
    <recommendedName>
        <fullName evidence="5">Intermembrane phospholipid transport system permease protein MlaE</fullName>
    </recommendedName>
</protein>
<reference evidence="14" key="1">
    <citation type="submission" date="2014-01" db="EMBL/GenBank/DDBJ databases">
        <authorList>
            <person name="Aslett M."/>
        </authorList>
    </citation>
    <scope>NUCLEOTIDE SEQUENCE</scope>
</reference>
<accession>A0A077ZFB4</accession>
<comment type="function">
    <text evidence="1">Part of the ABC transporter complex MlaFEDB, which is involved in a phospholipid transport pathway that maintains lipid asymmetry in the outer membrane by retrograde trafficking of phospholipids from the outer membrane to the inner membrane. Probably responsible for the translocation of the substrate across the membrane.</text>
</comment>
<dbReference type="OrthoDB" id="6500128at2759"/>
<dbReference type="NCBIfam" id="TIGR00056">
    <property type="entry name" value="MlaE family lipid ABC transporter permease subunit"/>
    <property type="match status" value="1"/>
</dbReference>
<dbReference type="Pfam" id="PF02470">
    <property type="entry name" value="MlaD"/>
    <property type="match status" value="1"/>
</dbReference>
<feature type="transmembrane region" description="Helical" evidence="12">
    <location>
        <begin position="123"/>
        <end position="152"/>
    </location>
</feature>
<dbReference type="Pfam" id="PF05494">
    <property type="entry name" value="MlaC"/>
    <property type="match status" value="1"/>
</dbReference>
<dbReference type="InterPro" id="IPR042245">
    <property type="entry name" value="Tgt2/MlaC_sf"/>
</dbReference>
<keyword evidence="10 12" id="KW-1133">Transmembrane helix</keyword>
<evidence type="ECO:0000256" key="10">
    <source>
        <dbReference type="ARBA" id="ARBA00022989"/>
    </source>
</evidence>
<evidence type="ECO:0000259" key="13">
    <source>
        <dbReference type="PROSITE" id="PS50801"/>
    </source>
</evidence>
<sequence>MLFNALVGKPEFRKHAPLLVRQLYNVGVLSMLIIVVSGVFIGMVLGLQGYLVLTTYSAETSLGMLVALSLLRELGPVVAALLFAGRAGSALTAEIGLMRATEQLSSMEMMAVDPLRRVISPRFWAGVISLPLLTVIFVAVGIWGGSLVGVSWKGIDSGFFWSAMQNAVDWRMDLVNCLIKSVVFAITVTWISLFNGYDAIPTSAGISRATTRTVVHSSLAFMQTKKNEIWVGIFLLAALLAALFVCLKAANVTSIRTEPTYTLYATFDNIGGLKARSPVSIGGVVVGRVADITLDPKTYLPRVTLEIEQRYNHIPDTSSLSIRTSGLLGEQYLALNVGFEDPELGTAILKDGDTIQDTKSAMVLEDLIGQFLYGSKGDDNKNSGDAPAAAPDQTNPYKLMDEAAQKTFDRLKNEQPQIRANPDYLRTIVDQELLPYVQVKYAGALVLGQYYKSATPAQREAYFAAFREYLKQAYGQALAMYHGQTYQIAPEQPLGDKTIVPIRVTIIDPNGRPPVRLDFQWRKNSQTGNWQAYDMIAEGVSMITTKQNEWGTLLRTKENHSGREKIMSESLSWMQTGDTLALSGELDQDVLLPLWEMREEAVKGITCIDLSRVSRVDTGGLALLLHLIDLAKKQGNNVTLQGEVHVSGDGSHFQVIAVGELFDGMSRVKKQQTVYGPLMEYIADNRIHAVSIKAYTPAEWARDRKLNGF</sequence>
<dbReference type="Proteomes" id="UP000030665">
    <property type="component" value="Unassembled WGS sequence"/>
</dbReference>
<evidence type="ECO:0000256" key="2">
    <source>
        <dbReference type="ARBA" id="ARBA00004429"/>
    </source>
</evidence>
<dbReference type="InterPro" id="IPR002645">
    <property type="entry name" value="STAS_dom"/>
</dbReference>
<feature type="transmembrane region" description="Helical" evidence="12">
    <location>
        <begin position="50"/>
        <end position="71"/>
    </location>
</feature>
<feature type="transmembrane region" description="Helical" evidence="12">
    <location>
        <begin position="229"/>
        <end position="247"/>
    </location>
</feature>
<feature type="transmembrane region" description="Helical" evidence="12">
    <location>
        <begin position="23"/>
        <end position="44"/>
    </location>
</feature>
<dbReference type="InterPro" id="IPR049743">
    <property type="entry name" value="MlaB"/>
</dbReference>
<evidence type="ECO:0000313" key="14">
    <source>
        <dbReference type="EMBL" id="CDW59056.1"/>
    </source>
</evidence>
<dbReference type="InterPro" id="IPR036513">
    <property type="entry name" value="STAS_dom_sf"/>
</dbReference>
<gene>
    <name evidence="14" type="ORF">TTRE_0000738601</name>
</gene>
<dbReference type="GO" id="GO:0043190">
    <property type="term" value="C:ATP-binding cassette (ABC) transporter complex"/>
    <property type="evidence" value="ECO:0007669"/>
    <property type="project" value="InterPro"/>
</dbReference>
<dbReference type="InterPro" id="IPR003399">
    <property type="entry name" value="Mce/MlaD"/>
</dbReference>
<dbReference type="NCBIfam" id="NF033619">
    <property type="entry name" value="perm_MlaE_1"/>
    <property type="match status" value="1"/>
</dbReference>
<dbReference type="PROSITE" id="PS50801">
    <property type="entry name" value="STAS"/>
    <property type="match status" value="1"/>
</dbReference>